<dbReference type="InterPro" id="IPR017970">
    <property type="entry name" value="Homeobox_CS"/>
</dbReference>
<organism evidence="9 10">
    <name type="scientific">Erpetoichthys calabaricus</name>
    <name type="common">Rope fish</name>
    <name type="synonym">Calamoichthys calabaricus</name>
    <dbReference type="NCBI Taxonomy" id="27687"/>
    <lineage>
        <taxon>Eukaryota</taxon>
        <taxon>Metazoa</taxon>
        <taxon>Chordata</taxon>
        <taxon>Craniata</taxon>
        <taxon>Vertebrata</taxon>
        <taxon>Euteleostomi</taxon>
        <taxon>Actinopterygii</taxon>
        <taxon>Polypteriformes</taxon>
        <taxon>Polypteridae</taxon>
        <taxon>Erpetoichthys</taxon>
    </lineage>
</organism>
<evidence type="ECO:0000256" key="2">
    <source>
        <dbReference type="ARBA" id="ARBA00023125"/>
    </source>
</evidence>
<dbReference type="GO" id="GO:0005634">
    <property type="term" value="C:nucleus"/>
    <property type="evidence" value="ECO:0007669"/>
    <property type="project" value="UniProtKB-SubCell"/>
</dbReference>
<name>A0A8C4RCT7_ERPCA</name>
<dbReference type="Gene3D" id="1.10.10.60">
    <property type="entry name" value="Homeodomain-like"/>
    <property type="match status" value="1"/>
</dbReference>
<evidence type="ECO:0000256" key="7">
    <source>
        <dbReference type="RuleBase" id="RU000682"/>
    </source>
</evidence>
<dbReference type="InterPro" id="IPR050848">
    <property type="entry name" value="Homeobox_TF"/>
</dbReference>
<dbReference type="CDD" id="cd00086">
    <property type="entry name" value="homeodomain"/>
    <property type="match status" value="1"/>
</dbReference>
<dbReference type="AlphaFoldDB" id="A0A8C4RCT7"/>
<gene>
    <name evidence="9" type="primary">pnx</name>
</gene>
<evidence type="ECO:0000256" key="1">
    <source>
        <dbReference type="ARBA" id="ARBA00004123"/>
    </source>
</evidence>
<dbReference type="PROSITE" id="PS50071">
    <property type="entry name" value="HOMEOBOX_2"/>
    <property type="match status" value="1"/>
</dbReference>
<feature type="DNA-binding region" description="Homeobox" evidence="6">
    <location>
        <begin position="77"/>
        <end position="136"/>
    </location>
</feature>
<keyword evidence="10" id="KW-1185">Reference proteome</keyword>
<dbReference type="PANTHER" id="PTHR24333">
    <property type="entry name" value="HOMEO BOX HB9 LIKE A-RELATED"/>
    <property type="match status" value="1"/>
</dbReference>
<proteinExistence type="inferred from homology"/>
<evidence type="ECO:0000313" key="9">
    <source>
        <dbReference type="Ensembl" id="ENSECRP00000000544.1"/>
    </source>
</evidence>
<evidence type="ECO:0000313" key="10">
    <source>
        <dbReference type="Proteomes" id="UP000694620"/>
    </source>
</evidence>
<evidence type="ECO:0000259" key="8">
    <source>
        <dbReference type="PROSITE" id="PS50071"/>
    </source>
</evidence>
<reference evidence="9" key="2">
    <citation type="submission" date="2025-08" db="UniProtKB">
        <authorList>
            <consortium name="Ensembl"/>
        </authorList>
    </citation>
    <scope>IDENTIFICATION</scope>
</reference>
<dbReference type="GO" id="GO:0003677">
    <property type="term" value="F:DNA binding"/>
    <property type="evidence" value="ECO:0007669"/>
    <property type="project" value="UniProtKB-UniRule"/>
</dbReference>
<keyword evidence="2 6" id="KW-0238">DNA-binding</keyword>
<comment type="similarity">
    <text evidence="5">Belongs to the BAR homeobox family.</text>
</comment>
<dbReference type="PRINTS" id="PR00024">
    <property type="entry name" value="HOMEOBOX"/>
</dbReference>
<protein>
    <submittedName>
        <fullName evidence="9">Posterior neuron-specific homeobox</fullName>
    </submittedName>
</protein>
<evidence type="ECO:0000256" key="5">
    <source>
        <dbReference type="ARBA" id="ARBA00038196"/>
    </source>
</evidence>
<dbReference type="SUPFAM" id="SSF46689">
    <property type="entry name" value="Homeodomain-like"/>
    <property type="match status" value="1"/>
</dbReference>
<dbReference type="InterPro" id="IPR020479">
    <property type="entry name" value="HD_metazoa"/>
</dbReference>
<reference evidence="9" key="3">
    <citation type="submission" date="2025-09" db="UniProtKB">
        <authorList>
            <consortium name="Ensembl"/>
        </authorList>
    </citation>
    <scope>IDENTIFICATION</scope>
</reference>
<keyword evidence="4 6" id="KW-0539">Nucleus</keyword>
<dbReference type="Pfam" id="PF00046">
    <property type="entry name" value="Homeodomain"/>
    <property type="match status" value="1"/>
</dbReference>
<dbReference type="PANTHER" id="PTHR24333:SF5">
    <property type="entry name" value="VENT HOMEOBOX"/>
    <property type="match status" value="1"/>
</dbReference>
<dbReference type="GeneTree" id="ENSGT00940000166967"/>
<dbReference type="InterPro" id="IPR001356">
    <property type="entry name" value="HD"/>
</dbReference>
<dbReference type="GO" id="GO:0000981">
    <property type="term" value="F:DNA-binding transcription factor activity, RNA polymerase II-specific"/>
    <property type="evidence" value="ECO:0007669"/>
    <property type="project" value="InterPro"/>
</dbReference>
<dbReference type="Ensembl" id="ENSECRT00000000557.1">
    <property type="protein sequence ID" value="ENSECRP00000000544.1"/>
    <property type="gene ID" value="ENSECRG00000000325.1"/>
</dbReference>
<accession>A0A8C4RCT7</accession>
<evidence type="ECO:0000256" key="4">
    <source>
        <dbReference type="ARBA" id="ARBA00023242"/>
    </source>
</evidence>
<comment type="subcellular location">
    <subcellularLocation>
        <location evidence="1 6 7">Nucleus</location>
    </subcellularLocation>
</comment>
<evidence type="ECO:0000256" key="6">
    <source>
        <dbReference type="PROSITE-ProRule" id="PRU00108"/>
    </source>
</evidence>
<dbReference type="Proteomes" id="UP000694620">
    <property type="component" value="Chromosome 1"/>
</dbReference>
<evidence type="ECO:0000256" key="3">
    <source>
        <dbReference type="ARBA" id="ARBA00023155"/>
    </source>
</evidence>
<dbReference type="InterPro" id="IPR009057">
    <property type="entry name" value="Homeodomain-like_sf"/>
</dbReference>
<dbReference type="PROSITE" id="PS00027">
    <property type="entry name" value="HOMEOBOX_1"/>
    <property type="match status" value="1"/>
</dbReference>
<sequence length="211" mass="24181">MIGAVRHARFGLSRTHVMYALAIDLPEIGNRTGQKVQADSTPVDAKPGLGDVVQTENKTLHTSSRSDLNSKTRPCRSRRIRTAFTLEQLRFLENHFRFNHYLSVYERFGIASTLQLSETQVKIWFQNRRTKWKKSEGQDKDKLMKEQVPLGQTQISLPQYDPFQCPPNSRYPTQPVSAPLRFPTFQYPVPSPPALYPQPLCLPSVFYNCLA</sequence>
<reference evidence="9" key="1">
    <citation type="submission" date="2021-06" db="EMBL/GenBank/DDBJ databases">
        <authorList>
            <consortium name="Wellcome Sanger Institute Data Sharing"/>
        </authorList>
    </citation>
    <scope>NUCLEOTIDE SEQUENCE [LARGE SCALE GENOMIC DNA]</scope>
</reference>
<keyword evidence="3 6" id="KW-0371">Homeobox</keyword>
<dbReference type="SMART" id="SM00389">
    <property type="entry name" value="HOX"/>
    <property type="match status" value="1"/>
</dbReference>
<feature type="domain" description="Homeobox" evidence="8">
    <location>
        <begin position="75"/>
        <end position="135"/>
    </location>
</feature>